<dbReference type="Gene3D" id="3.30.300.130">
    <property type="entry name" value="Fe-S cluster assembly (FSCA)"/>
    <property type="match status" value="1"/>
</dbReference>
<dbReference type="InterPro" id="IPR002744">
    <property type="entry name" value="MIP18-like"/>
</dbReference>
<protein>
    <submittedName>
        <fullName evidence="2">Metal-sulfur cluster assembly factor</fullName>
    </submittedName>
</protein>
<comment type="caution">
    <text evidence="2">The sequence shown here is derived from an EMBL/GenBank/DDBJ whole genome shotgun (WGS) entry which is preliminary data.</text>
</comment>
<proteinExistence type="predicted"/>
<evidence type="ECO:0000313" key="2">
    <source>
        <dbReference type="EMBL" id="PLX62358.1"/>
    </source>
</evidence>
<dbReference type="RefSeq" id="WP_029134318.1">
    <property type="nucleotide sequence ID" value="NZ_CAXXYC010000003.1"/>
</dbReference>
<dbReference type="Pfam" id="PF01883">
    <property type="entry name" value="FeS_assembly_P"/>
    <property type="match status" value="1"/>
</dbReference>
<dbReference type="PANTHER" id="PTHR42831:SF1">
    <property type="entry name" value="FE-S PROTEIN MATURATION AUXILIARY FACTOR YITW"/>
    <property type="match status" value="1"/>
</dbReference>
<dbReference type="SUPFAM" id="SSF117916">
    <property type="entry name" value="Fe-S cluster assembly (FSCA) domain-like"/>
    <property type="match status" value="1"/>
</dbReference>
<evidence type="ECO:0000313" key="3">
    <source>
        <dbReference type="Proteomes" id="UP000235015"/>
    </source>
</evidence>
<gene>
    <name evidence="2" type="ORF">C0630_05730</name>
</gene>
<reference evidence="2 3" key="1">
    <citation type="submission" date="2017-11" db="EMBL/GenBank/DDBJ databases">
        <title>Genome-resolved metagenomics identifies genetic mobility, metabolic interactions, and unexpected diversity in perchlorate-reducing communities.</title>
        <authorList>
            <person name="Barnum T.P."/>
            <person name="Figueroa I.A."/>
            <person name="Carlstrom C.I."/>
            <person name="Lucas L.N."/>
            <person name="Engelbrektson A.L."/>
            <person name="Coates J.D."/>
        </authorList>
    </citation>
    <scope>NUCLEOTIDE SEQUENCE [LARGE SCALE GENOMIC DNA]</scope>
    <source>
        <strain evidence="2">BM301</strain>
    </source>
</reference>
<dbReference type="InterPro" id="IPR052339">
    <property type="entry name" value="Fe-S_Maturation_MIP18"/>
</dbReference>
<name>A0A2N6CYD1_9GAMM</name>
<dbReference type="InterPro" id="IPR034904">
    <property type="entry name" value="FSCA_dom_sf"/>
</dbReference>
<dbReference type="EMBL" id="PKUN01000005">
    <property type="protein sequence ID" value="PLX62358.1"/>
    <property type="molecule type" value="Genomic_DNA"/>
</dbReference>
<feature type="domain" description="MIP18 family-like" evidence="1">
    <location>
        <begin position="12"/>
        <end position="82"/>
    </location>
</feature>
<dbReference type="Proteomes" id="UP000235015">
    <property type="component" value="Unassembled WGS sequence"/>
</dbReference>
<sequence length="108" mass="11837">MKDNSTDTEITREAVYNALRGVIDPEVGINIVELGLVYDVVADSDRVEVSMTLTSPACPMGAHLADESRQAIQAIVPASVVVDVRLAWEPPWNPEMMSDEAKQLLGWK</sequence>
<evidence type="ECO:0000259" key="1">
    <source>
        <dbReference type="Pfam" id="PF01883"/>
    </source>
</evidence>
<organism evidence="2 3">
    <name type="scientific">Sedimenticola selenatireducens</name>
    <dbReference type="NCBI Taxonomy" id="191960"/>
    <lineage>
        <taxon>Bacteria</taxon>
        <taxon>Pseudomonadati</taxon>
        <taxon>Pseudomonadota</taxon>
        <taxon>Gammaproteobacteria</taxon>
        <taxon>Chromatiales</taxon>
        <taxon>Sedimenticolaceae</taxon>
        <taxon>Sedimenticola</taxon>
    </lineage>
</organism>
<dbReference type="PANTHER" id="PTHR42831">
    <property type="entry name" value="FE-S PROTEIN MATURATION AUXILIARY FACTOR YITW"/>
    <property type="match status" value="1"/>
</dbReference>
<accession>A0A2N6CYD1</accession>
<dbReference type="STRING" id="1111735.GCA_000428045_02299"/>
<dbReference type="AlphaFoldDB" id="A0A2N6CYD1"/>